<dbReference type="SUPFAM" id="SSF54637">
    <property type="entry name" value="Thioesterase/thiol ester dehydrase-isomerase"/>
    <property type="match status" value="1"/>
</dbReference>
<dbReference type="Pfam" id="PF13279">
    <property type="entry name" value="4HBT_2"/>
    <property type="match status" value="1"/>
</dbReference>
<keyword evidence="2" id="KW-0378">Hydrolase</keyword>
<dbReference type="CDD" id="cd00586">
    <property type="entry name" value="4HBT"/>
    <property type="match status" value="1"/>
</dbReference>
<evidence type="ECO:0000256" key="2">
    <source>
        <dbReference type="ARBA" id="ARBA00022801"/>
    </source>
</evidence>
<name>A0A511Z372_9BACL</name>
<sequence length="140" mass="16527">MFEGLIEPRVSETDGVGHINNTFVPVWLEAGRNELFKLFTPDHDFKNWRMVIVKTTIEYKDQLYFGDFAQTRCYIKRIGTTSLVLYEEIWQGNRKCVEAETIYVNYNQNAKKAEPIPESIRIELEKHYWEEKTDVKEGSV</sequence>
<dbReference type="AlphaFoldDB" id="A0A511Z372"/>
<proteinExistence type="inferred from homology"/>
<keyword evidence="4" id="KW-1185">Reference proteome</keyword>
<comment type="caution">
    <text evidence="3">The sequence shown here is derived from an EMBL/GenBank/DDBJ whole genome shotgun (WGS) entry which is preliminary data.</text>
</comment>
<dbReference type="InterPro" id="IPR029069">
    <property type="entry name" value="HotDog_dom_sf"/>
</dbReference>
<dbReference type="OrthoDB" id="9799036at2"/>
<dbReference type="PANTHER" id="PTHR31793">
    <property type="entry name" value="4-HYDROXYBENZOYL-COA THIOESTERASE FAMILY MEMBER"/>
    <property type="match status" value="1"/>
</dbReference>
<dbReference type="PANTHER" id="PTHR31793:SF27">
    <property type="entry name" value="NOVEL THIOESTERASE SUPERFAMILY DOMAIN AND SAPOSIN A-TYPE DOMAIN CONTAINING PROTEIN (0610012H03RIK)"/>
    <property type="match status" value="1"/>
</dbReference>
<dbReference type="Proteomes" id="UP000321901">
    <property type="component" value="Unassembled WGS sequence"/>
</dbReference>
<dbReference type="GO" id="GO:0047617">
    <property type="term" value="F:fatty acyl-CoA hydrolase activity"/>
    <property type="evidence" value="ECO:0007669"/>
    <property type="project" value="TreeGrafter"/>
</dbReference>
<evidence type="ECO:0000313" key="3">
    <source>
        <dbReference type="EMBL" id="GEN81857.1"/>
    </source>
</evidence>
<dbReference type="EMBL" id="BJYL01000003">
    <property type="protein sequence ID" value="GEN81857.1"/>
    <property type="molecule type" value="Genomic_DNA"/>
</dbReference>
<accession>A0A511Z372</accession>
<protein>
    <submittedName>
        <fullName evidence="3">Thioesterase</fullName>
    </submittedName>
</protein>
<reference evidence="3 4" key="1">
    <citation type="submission" date="2019-07" db="EMBL/GenBank/DDBJ databases">
        <title>Whole genome shotgun sequence of Sporosarcina luteola NBRC 105378.</title>
        <authorList>
            <person name="Hosoyama A."/>
            <person name="Uohara A."/>
            <person name="Ohji S."/>
            <person name="Ichikawa N."/>
        </authorList>
    </citation>
    <scope>NUCLEOTIDE SEQUENCE [LARGE SCALE GENOMIC DNA]</scope>
    <source>
        <strain evidence="3 4">NBRC 105378</strain>
    </source>
</reference>
<gene>
    <name evidence="3" type="ORF">SLU01_01690</name>
</gene>
<evidence type="ECO:0000313" key="4">
    <source>
        <dbReference type="Proteomes" id="UP000321901"/>
    </source>
</evidence>
<comment type="similarity">
    <text evidence="1">Belongs to the 4-hydroxybenzoyl-CoA thioesterase family.</text>
</comment>
<dbReference type="InterPro" id="IPR050563">
    <property type="entry name" value="4-hydroxybenzoyl-CoA_TE"/>
</dbReference>
<dbReference type="Gene3D" id="3.10.129.10">
    <property type="entry name" value="Hotdog Thioesterase"/>
    <property type="match status" value="1"/>
</dbReference>
<dbReference type="RefSeq" id="WP_147054330.1">
    <property type="nucleotide sequence ID" value="NZ_BJYL01000003.1"/>
</dbReference>
<organism evidence="3 4">
    <name type="scientific">Sporosarcina luteola</name>
    <dbReference type="NCBI Taxonomy" id="582850"/>
    <lineage>
        <taxon>Bacteria</taxon>
        <taxon>Bacillati</taxon>
        <taxon>Bacillota</taxon>
        <taxon>Bacilli</taxon>
        <taxon>Bacillales</taxon>
        <taxon>Caryophanaceae</taxon>
        <taxon>Sporosarcina</taxon>
    </lineage>
</organism>
<evidence type="ECO:0000256" key="1">
    <source>
        <dbReference type="ARBA" id="ARBA00005953"/>
    </source>
</evidence>